<dbReference type="InterPro" id="IPR007115">
    <property type="entry name" value="6-PTP_synth/QueD"/>
</dbReference>
<dbReference type="KEGG" id="hha:Hhal_1116"/>
<dbReference type="GO" id="GO:0046872">
    <property type="term" value="F:metal ion binding"/>
    <property type="evidence" value="ECO:0007669"/>
    <property type="project" value="UniProtKB-KW"/>
</dbReference>
<dbReference type="PANTHER" id="PTHR12589">
    <property type="entry name" value="PYRUVOYL TETRAHYDROBIOPTERIN SYNTHASE"/>
    <property type="match status" value="1"/>
</dbReference>
<dbReference type="PANTHER" id="PTHR12589:SF7">
    <property type="entry name" value="6-PYRUVOYL TETRAHYDROBIOPTERIN SYNTHASE"/>
    <property type="match status" value="1"/>
</dbReference>
<comment type="catalytic activity">
    <reaction evidence="10">
        <text>7,8-dihydroneopterin 3'-triphosphate + H2O = 6-carboxy-5,6,7,8-tetrahydropterin + triphosphate + acetaldehyde + 2 H(+)</text>
        <dbReference type="Rhea" id="RHEA:27966"/>
        <dbReference type="ChEBI" id="CHEBI:15343"/>
        <dbReference type="ChEBI" id="CHEBI:15377"/>
        <dbReference type="ChEBI" id="CHEBI:15378"/>
        <dbReference type="ChEBI" id="CHEBI:18036"/>
        <dbReference type="ChEBI" id="CHEBI:58462"/>
        <dbReference type="ChEBI" id="CHEBI:61032"/>
        <dbReference type="EC" id="4.1.2.50"/>
    </reaction>
</comment>
<evidence type="ECO:0000256" key="8">
    <source>
        <dbReference type="ARBA" id="ARBA00023239"/>
    </source>
</evidence>
<evidence type="ECO:0000256" key="5">
    <source>
        <dbReference type="ARBA" id="ARBA00018141"/>
    </source>
</evidence>
<dbReference type="UniPathway" id="UPA00391"/>
<name>A1WW30_HALHL</name>
<comment type="cofactor">
    <cofactor evidence="1">
        <name>Zn(2+)</name>
        <dbReference type="ChEBI" id="CHEBI:29105"/>
    </cofactor>
</comment>
<gene>
    <name evidence="11" type="ordered locus">Hhal_1116</name>
</gene>
<dbReference type="eggNOG" id="COG0720">
    <property type="taxonomic scope" value="Bacteria"/>
</dbReference>
<dbReference type="Proteomes" id="UP000000647">
    <property type="component" value="Chromosome"/>
</dbReference>
<evidence type="ECO:0000256" key="2">
    <source>
        <dbReference type="ARBA" id="ARBA00005061"/>
    </source>
</evidence>
<keyword evidence="8" id="KW-0456">Lyase</keyword>
<proteinExistence type="inferred from homology"/>
<dbReference type="AlphaFoldDB" id="A1WW30"/>
<evidence type="ECO:0000256" key="7">
    <source>
        <dbReference type="ARBA" id="ARBA00022833"/>
    </source>
</evidence>
<organism evidence="11 12">
    <name type="scientific">Halorhodospira halophila (strain DSM 244 / SL1)</name>
    <name type="common">Ectothiorhodospira halophila (strain DSM 244 / SL1)</name>
    <dbReference type="NCBI Taxonomy" id="349124"/>
    <lineage>
        <taxon>Bacteria</taxon>
        <taxon>Pseudomonadati</taxon>
        <taxon>Pseudomonadota</taxon>
        <taxon>Gammaproteobacteria</taxon>
        <taxon>Chromatiales</taxon>
        <taxon>Ectothiorhodospiraceae</taxon>
        <taxon>Halorhodospira</taxon>
    </lineage>
</organism>
<keyword evidence="7" id="KW-0862">Zinc</keyword>
<protein>
    <recommendedName>
        <fullName evidence="5">6-carboxy-5,6,7,8-tetrahydropterin synthase</fullName>
        <ecNumber evidence="4">4.1.2.50</ecNumber>
    </recommendedName>
    <alternativeName>
        <fullName evidence="9">Queuosine biosynthesis protein QueD</fullName>
    </alternativeName>
</protein>
<keyword evidence="12" id="KW-1185">Reference proteome</keyword>
<evidence type="ECO:0000313" key="12">
    <source>
        <dbReference type="Proteomes" id="UP000000647"/>
    </source>
</evidence>
<accession>A1WW30</accession>
<evidence type="ECO:0000256" key="9">
    <source>
        <dbReference type="ARBA" id="ARBA00031449"/>
    </source>
</evidence>
<dbReference type="EC" id="4.1.2.50" evidence="4"/>
<dbReference type="Pfam" id="PF01242">
    <property type="entry name" value="PTPS"/>
    <property type="match status" value="2"/>
</dbReference>
<dbReference type="InterPro" id="IPR038418">
    <property type="entry name" value="6-PTP_synth/QueD_sf"/>
</dbReference>
<evidence type="ECO:0000256" key="4">
    <source>
        <dbReference type="ARBA" id="ARBA00012982"/>
    </source>
</evidence>
<reference evidence="11 12" key="2">
    <citation type="journal article" date="2013" name="Stand. Genomic Sci.">
        <title>Complete genome sequence of Halorhodospira halophila SL1.</title>
        <authorList>
            <person name="Challacombe J.F."/>
            <person name="Majid S."/>
            <person name="Deole R."/>
            <person name="Brettin T.S."/>
            <person name="Bruce D."/>
            <person name="Delano S.F."/>
            <person name="Detter J.C."/>
            <person name="Gleasner C.D."/>
            <person name="Han C.S."/>
            <person name="Misra M."/>
            <person name="Reitenga K.G."/>
            <person name="Mikhailova N."/>
            <person name="Woyke T."/>
            <person name="Pitluck S."/>
            <person name="Nolan M."/>
            <person name="Land M.L."/>
            <person name="Saunders E."/>
            <person name="Tapia R."/>
            <person name="Lapidus A."/>
            <person name="Ivanova N."/>
            <person name="Hoff W.D."/>
        </authorList>
    </citation>
    <scope>NUCLEOTIDE SEQUENCE [LARGE SCALE GENOMIC DNA]</scope>
    <source>
        <strain evidence="12">DSM 244 / SL1</strain>
    </source>
</reference>
<evidence type="ECO:0000256" key="10">
    <source>
        <dbReference type="ARBA" id="ARBA00048807"/>
    </source>
</evidence>
<dbReference type="HOGENOM" id="CLU_064959_0_0_6"/>
<reference evidence="12" key="1">
    <citation type="submission" date="2006-12" db="EMBL/GenBank/DDBJ databases">
        <title>Complete sequence of Halorhodospira halophila SL1.</title>
        <authorList>
            <consortium name="US DOE Joint Genome Institute"/>
            <person name="Copeland A."/>
            <person name="Lucas S."/>
            <person name="Lapidus A."/>
            <person name="Barry K."/>
            <person name="Detter J.C."/>
            <person name="Glavina del Rio T."/>
            <person name="Hammon N."/>
            <person name="Israni S."/>
            <person name="Dalin E."/>
            <person name="Tice H."/>
            <person name="Pitluck S."/>
            <person name="Saunders E."/>
            <person name="Brettin T."/>
            <person name="Bruce D."/>
            <person name="Han C."/>
            <person name="Tapia R."/>
            <person name="Schmutz J."/>
            <person name="Larimer F."/>
            <person name="Land M."/>
            <person name="Hauser L."/>
            <person name="Kyrpides N."/>
            <person name="Mikhailova N."/>
            <person name="Hoff W."/>
            <person name="Richardson P."/>
        </authorList>
    </citation>
    <scope>NUCLEOTIDE SEQUENCE [LARGE SCALE GENOMIC DNA]</scope>
    <source>
        <strain evidence="12">DSM 244 / SL1</strain>
    </source>
</reference>
<dbReference type="STRING" id="349124.Hhal_1116"/>
<evidence type="ECO:0000256" key="6">
    <source>
        <dbReference type="ARBA" id="ARBA00022723"/>
    </source>
</evidence>
<comment type="pathway">
    <text evidence="2">Purine metabolism; 7-cyano-7-deazaguanine biosynthesis.</text>
</comment>
<evidence type="ECO:0000313" key="11">
    <source>
        <dbReference type="EMBL" id="ABM61892.1"/>
    </source>
</evidence>
<comment type="similarity">
    <text evidence="3">Belongs to the PTPS family. QueD subfamily.</text>
</comment>
<dbReference type="Gene3D" id="3.30.479.10">
    <property type="entry name" value="6-pyruvoyl tetrahydropterin synthase/QueD"/>
    <property type="match status" value="2"/>
</dbReference>
<evidence type="ECO:0000256" key="3">
    <source>
        <dbReference type="ARBA" id="ARBA00008900"/>
    </source>
</evidence>
<dbReference type="EMBL" id="CP000544">
    <property type="protein sequence ID" value="ABM61892.1"/>
    <property type="molecule type" value="Genomic_DNA"/>
</dbReference>
<evidence type="ECO:0000256" key="1">
    <source>
        <dbReference type="ARBA" id="ARBA00001947"/>
    </source>
</evidence>
<dbReference type="GO" id="GO:0070497">
    <property type="term" value="F:6-carboxytetrahydropterin synthase activity"/>
    <property type="evidence" value="ECO:0007669"/>
    <property type="project" value="UniProtKB-EC"/>
</dbReference>
<dbReference type="SUPFAM" id="SSF55620">
    <property type="entry name" value="Tetrahydrobiopterin biosynthesis enzymes-like"/>
    <property type="match status" value="2"/>
</dbReference>
<keyword evidence="6" id="KW-0479">Metal-binding</keyword>
<sequence>MLDELGRRLEAAGVVPHRLALRSAPDRGVGREGGAWAWRAFRFEAAHRLPYVPEGHPCGRMHGHGYLVVLEAAGGDPEALGEAWAPLGQALDRACLNDFLDNPTSELIAVWLWEQLRPRCPGLIRLHVHETEHSGCTYDGAQHTIWKAQRFEAATCVADADDTRARLHGHGYRLRVHVTAPLDRVLGWTLDYGDVKAAFAPVREALDHQRLDTIAGLESGDVASLAAWAARAARQRLPELLRVDCYERDGVGAIAWPE</sequence>